<evidence type="ECO:0000313" key="2">
    <source>
        <dbReference type="Proteomes" id="UP000007875"/>
    </source>
</evidence>
<reference evidence="2" key="1">
    <citation type="submission" date="2003-08" db="EMBL/GenBank/DDBJ databases">
        <authorList>
            <person name="Birren B."/>
            <person name="Nusbaum C."/>
            <person name="Abebe A."/>
            <person name="Abouelleil A."/>
            <person name="Adekoya E."/>
            <person name="Ait-zahra M."/>
            <person name="Allen N."/>
            <person name="Allen T."/>
            <person name="An P."/>
            <person name="Anderson M."/>
            <person name="Anderson S."/>
            <person name="Arachchi H."/>
            <person name="Armbruster J."/>
            <person name="Bachantsang P."/>
            <person name="Baldwin J."/>
            <person name="Barry A."/>
            <person name="Bayul T."/>
            <person name="Blitshsteyn B."/>
            <person name="Bloom T."/>
            <person name="Blye J."/>
            <person name="Boguslavskiy L."/>
            <person name="Borowsky M."/>
            <person name="Boukhgalter B."/>
            <person name="Brunache A."/>
            <person name="Butler J."/>
            <person name="Calixte N."/>
            <person name="Calvo S."/>
            <person name="Camarata J."/>
            <person name="Campo K."/>
            <person name="Chang J."/>
            <person name="Cheshatsang Y."/>
            <person name="Citroen M."/>
            <person name="Collymore A."/>
            <person name="Considine T."/>
            <person name="Cook A."/>
            <person name="Cooke P."/>
            <person name="Corum B."/>
            <person name="Cuomo C."/>
            <person name="David R."/>
            <person name="Dawoe T."/>
            <person name="Degray S."/>
            <person name="Dodge S."/>
            <person name="Dooley K."/>
            <person name="Dorje P."/>
            <person name="Dorjee K."/>
            <person name="Dorris L."/>
            <person name="Duffey N."/>
            <person name="Dupes A."/>
            <person name="Elkins T."/>
            <person name="Engels R."/>
            <person name="Erickson J."/>
            <person name="Farina A."/>
            <person name="Faro S."/>
            <person name="Ferreira P."/>
            <person name="Fischer H."/>
            <person name="Fitzgerald M."/>
            <person name="Foley K."/>
            <person name="Gage D."/>
            <person name="Galagan J."/>
            <person name="Gearin G."/>
            <person name="Gnerre S."/>
            <person name="Gnirke A."/>
            <person name="Goyette A."/>
            <person name="Graham J."/>
            <person name="Grandbois E."/>
            <person name="Gyaltsen K."/>
            <person name="Hafez N."/>
            <person name="Hagopian D."/>
            <person name="Hagos B."/>
            <person name="Hall J."/>
            <person name="Hatcher B."/>
            <person name="Heller A."/>
            <person name="Higgins H."/>
            <person name="Honan T."/>
            <person name="Horn A."/>
            <person name="Houde N."/>
            <person name="Hughes L."/>
            <person name="Hulme W."/>
            <person name="Husby E."/>
            <person name="Iliev I."/>
            <person name="Jaffe D."/>
            <person name="Jones C."/>
            <person name="Kamal M."/>
            <person name="Kamat A."/>
            <person name="Kamvysselis M."/>
            <person name="Karlsson E."/>
            <person name="Kells C."/>
            <person name="Kieu A."/>
            <person name="Kisner P."/>
            <person name="Kodira C."/>
            <person name="Kulbokas E."/>
            <person name="Labutti K."/>
            <person name="Lama D."/>
            <person name="Landers T."/>
            <person name="Leger J."/>
            <person name="Levine S."/>
            <person name="Lewis D."/>
            <person name="Lewis T."/>
            <person name="Lindblad-toh K."/>
            <person name="Liu X."/>
            <person name="Lokyitsang T."/>
            <person name="Lokyitsang Y."/>
            <person name="Lucien O."/>
            <person name="Lui A."/>
            <person name="Ma L.J."/>
            <person name="Mabbitt R."/>
            <person name="Macdonald J."/>
            <person name="Maclean C."/>
            <person name="Major J."/>
            <person name="Manning J."/>
            <person name="Marabella R."/>
            <person name="Maru K."/>
            <person name="Matthews C."/>
            <person name="Mauceli E."/>
            <person name="Mccarthy M."/>
            <person name="Mcdonough S."/>
            <person name="Mcghee T."/>
            <person name="Meldrim J."/>
            <person name="Meneus L."/>
            <person name="Mesirov J."/>
            <person name="Mihalev A."/>
            <person name="Mihova T."/>
            <person name="Mikkelsen T."/>
            <person name="Mlenga V."/>
            <person name="Moru K."/>
            <person name="Mozes J."/>
            <person name="Mulrain L."/>
            <person name="Munson G."/>
            <person name="Naylor J."/>
            <person name="Newes C."/>
            <person name="Nguyen C."/>
            <person name="Nguyen N."/>
            <person name="Nguyen T."/>
            <person name="Nicol R."/>
            <person name="Nielsen C."/>
            <person name="Nizzari M."/>
            <person name="Norbu C."/>
            <person name="Norbu N."/>
            <person name="O'donnell P."/>
            <person name="Okoawo O."/>
            <person name="O'leary S."/>
            <person name="Omotosho B."/>
            <person name="O'neill K."/>
            <person name="Osman S."/>
            <person name="Parker S."/>
            <person name="Perrin D."/>
            <person name="Phunkhang P."/>
            <person name="Piqani B."/>
            <person name="Purcell S."/>
            <person name="Rachupka T."/>
            <person name="Ramasamy U."/>
            <person name="Rameau R."/>
            <person name="Ray V."/>
            <person name="Raymond C."/>
            <person name="Retta R."/>
            <person name="Richardson S."/>
            <person name="Rise C."/>
            <person name="Rodriguez J."/>
            <person name="Rogers J."/>
            <person name="Rogov P."/>
            <person name="Rutman M."/>
            <person name="Schupbach R."/>
            <person name="Seaman C."/>
            <person name="Settipalli S."/>
            <person name="Sharpe T."/>
            <person name="Sheridan J."/>
            <person name="Sherpa N."/>
            <person name="Shi J."/>
            <person name="Smirnov S."/>
            <person name="Smith C."/>
            <person name="Sougnez C."/>
            <person name="Spencer B."/>
            <person name="Stalker J."/>
            <person name="Stange-thomann N."/>
            <person name="Stavropoulos S."/>
            <person name="Stetson K."/>
            <person name="Stone C."/>
            <person name="Stone S."/>
            <person name="Stubbs M."/>
            <person name="Talamas J."/>
            <person name="Tchuinga P."/>
            <person name="Tenzing P."/>
            <person name="Tesfaye S."/>
            <person name="Theodore J."/>
            <person name="Thoulutsang Y."/>
            <person name="Topham K."/>
            <person name="Towey S."/>
            <person name="Tsamla T."/>
            <person name="Tsomo N."/>
            <person name="Vallee D."/>
            <person name="Vassiliev H."/>
            <person name="Venkataraman V."/>
            <person name="Vinson J."/>
            <person name="Vo A."/>
            <person name="Wade C."/>
            <person name="Wang S."/>
            <person name="Wangchuk T."/>
            <person name="Wangdi T."/>
            <person name="Whittaker C."/>
            <person name="Wilkinson J."/>
            <person name="Wu Y."/>
            <person name="Wyman D."/>
            <person name="Yadav S."/>
            <person name="Yang S."/>
            <person name="Yang X."/>
            <person name="Yeager S."/>
            <person name="Yee E."/>
            <person name="Young G."/>
            <person name="Zainoun J."/>
            <person name="Zembeck L."/>
            <person name="Zimmer A."/>
            <person name="Zody M."/>
            <person name="Lander E."/>
        </authorList>
    </citation>
    <scope>NUCLEOTIDE SEQUENCE [LARGE SCALE GENOMIC DNA]</scope>
</reference>
<accession>H2Z8I4</accession>
<proteinExistence type="predicted"/>
<dbReference type="HOGENOM" id="CLU_3379431_0_0_1"/>
<protein>
    <submittedName>
        <fullName evidence="1">Uncharacterized protein</fullName>
    </submittedName>
</protein>
<keyword evidence="2" id="KW-1185">Reference proteome</keyword>
<evidence type="ECO:0000313" key="1">
    <source>
        <dbReference type="Ensembl" id="ENSCSAVP00000013896.1"/>
    </source>
</evidence>
<organism evidence="1 2">
    <name type="scientific">Ciona savignyi</name>
    <name type="common">Pacific transparent sea squirt</name>
    <dbReference type="NCBI Taxonomy" id="51511"/>
    <lineage>
        <taxon>Eukaryota</taxon>
        <taxon>Metazoa</taxon>
        <taxon>Chordata</taxon>
        <taxon>Tunicata</taxon>
        <taxon>Ascidiacea</taxon>
        <taxon>Phlebobranchia</taxon>
        <taxon>Cionidae</taxon>
        <taxon>Ciona</taxon>
    </lineage>
</organism>
<dbReference type="Proteomes" id="UP000007875">
    <property type="component" value="Unassembled WGS sequence"/>
</dbReference>
<reference evidence="1" key="3">
    <citation type="submission" date="2025-09" db="UniProtKB">
        <authorList>
            <consortium name="Ensembl"/>
        </authorList>
    </citation>
    <scope>IDENTIFICATION</scope>
</reference>
<dbReference type="AlphaFoldDB" id="H2Z8I4"/>
<name>H2Z8I4_CIOSA</name>
<reference evidence="1" key="2">
    <citation type="submission" date="2025-08" db="UniProtKB">
        <authorList>
            <consortium name="Ensembl"/>
        </authorList>
    </citation>
    <scope>IDENTIFICATION</scope>
</reference>
<dbReference type="Ensembl" id="ENSCSAVT00000014056.1">
    <property type="protein sequence ID" value="ENSCSAVP00000013896.1"/>
    <property type="gene ID" value="ENSCSAVG00000008142.1"/>
</dbReference>
<dbReference type="GeneTree" id="ENSGT00390000015486"/>
<sequence length="34" mass="4031">LQLVNLLDPSDVRKYPDQRHKRIATGNFRCCNCR</sequence>